<evidence type="ECO:0000313" key="3">
    <source>
        <dbReference type="Proteomes" id="UP000244896"/>
    </source>
</evidence>
<evidence type="ECO:0000313" key="2">
    <source>
        <dbReference type="EMBL" id="AWI10016.1"/>
    </source>
</evidence>
<keyword evidence="3" id="KW-1185">Reference proteome</keyword>
<name>A0A2U8E5A9_9BACT</name>
<gene>
    <name evidence="2" type="ORF">CKA38_12820</name>
</gene>
<dbReference type="Proteomes" id="UP000244896">
    <property type="component" value="Chromosome"/>
</dbReference>
<reference evidence="2 3" key="1">
    <citation type="journal article" date="2018" name="Syst. Appl. Microbiol.">
        <title>Ereboglobus luteus gen. nov. sp. nov. from cockroach guts, and new insights into the oxygen relationship of the genera Opitutus and Didymococcus (Verrucomicrobia: Opitutaceae).</title>
        <authorList>
            <person name="Tegtmeier D."/>
            <person name="Belitz A."/>
            <person name="Radek R."/>
            <person name="Heimerl T."/>
            <person name="Brune A."/>
        </authorList>
    </citation>
    <scope>NUCLEOTIDE SEQUENCE [LARGE SCALE GENOMIC DNA]</scope>
    <source>
        <strain evidence="2 3">Ho45</strain>
    </source>
</reference>
<sequence length="191" mass="21313">MESHDIVKELLKRVPAKHVAQELGVSLSLVYKWAEAPIVGSGTSNPLDRIEVLTRLAGDMAPLEWLCSRFEGTFVKRPTEEITTEDFLYRISRIIIELGHVLGEFSESNGSIELVSASKAQEVRQRWEKAKAIIESFLIAAEQGRFSKTAPATKDGAAPKEKITPTRYKRSLGLNPERPRVPLNTTVTKPM</sequence>
<dbReference type="KEGG" id="elut:CKA38_12820"/>
<organism evidence="2 3">
    <name type="scientific">Ereboglobus luteus</name>
    <dbReference type="NCBI Taxonomy" id="1796921"/>
    <lineage>
        <taxon>Bacteria</taxon>
        <taxon>Pseudomonadati</taxon>
        <taxon>Verrucomicrobiota</taxon>
        <taxon>Opitutia</taxon>
        <taxon>Opitutales</taxon>
        <taxon>Opitutaceae</taxon>
        <taxon>Ereboglobus</taxon>
    </lineage>
</organism>
<proteinExistence type="predicted"/>
<protein>
    <submittedName>
        <fullName evidence="2">Uncharacterized protein</fullName>
    </submittedName>
</protein>
<dbReference type="RefSeq" id="WP_108825831.1">
    <property type="nucleotide sequence ID" value="NZ_CP023004.1"/>
</dbReference>
<dbReference type="EMBL" id="CP023004">
    <property type="protein sequence ID" value="AWI10016.1"/>
    <property type="molecule type" value="Genomic_DNA"/>
</dbReference>
<dbReference type="AlphaFoldDB" id="A0A2U8E5A9"/>
<feature type="region of interest" description="Disordered" evidence="1">
    <location>
        <begin position="149"/>
        <end position="191"/>
    </location>
</feature>
<accession>A0A2U8E5A9</accession>
<dbReference type="OrthoDB" id="9796035at2"/>
<evidence type="ECO:0000256" key="1">
    <source>
        <dbReference type="SAM" id="MobiDB-lite"/>
    </source>
</evidence>